<keyword evidence="4 6" id="KW-0808">Transferase</keyword>
<feature type="binding site" evidence="6">
    <location>
        <position position="139"/>
    </location>
    <ligand>
        <name>S-adenosyl-L-methionine</name>
        <dbReference type="ChEBI" id="CHEBI:59789"/>
    </ligand>
</feature>
<dbReference type="GO" id="GO:0005737">
    <property type="term" value="C:cytoplasm"/>
    <property type="evidence" value="ECO:0007669"/>
    <property type="project" value="UniProtKB-SubCell"/>
</dbReference>
<dbReference type="PANTHER" id="PTHR43648:SF1">
    <property type="entry name" value="ELECTRON TRANSFER FLAVOPROTEIN BETA SUBUNIT LYSINE METHYLTRANSFERASE"/>
    <property type="match status" value="1"/>
</dbReference>
<dbReference type="InterPro" id="IPR029063">
    <property type="entry name" value="SAM-dependent_MTases_sf"/>
</dbReference>
<accession>B4VRJ9</accession>
<dbReference type="GO" id="GO:0032259">
    <property type="term" value="P:methylation"/>
    <property type="evidence" value="ECO:0007669"/>
    <property type="project" value="UniProtKB-KW"/>
</dbReference>
<dbReference type="PIRSF" id="PIRSF000401">
    <property type="entry name" value="RPL11_MTase"/>
    <property type="match status" value="1"/>
</dbReference>
<dbReference type="GO" id="GO:0005840">
    <property type="term" value="C:ribosome"/>
    <property type="evidence" value="ECO:0007669"/>
    <property type="project" value="UniProtKB-KW"/>
</dbReference>
<comment type="catalytic activity">
    <reaction evidence="6">
        <text>L-lysyl-[protein] + 3 S-adenosyl-L-methionine = N(6),N(6),N(6)-trimethyl-L-lysyl-[protein] + 3 S-adenosyl-L-homocysteine + 3 H(+)</text>
        <dbReference type="Rhea" id="RHEA:54192"/>
        <dbReference type="Rhea" id="RHEA-COMP:9752"/>
        <dbReference type="Rhea" id="RHEA-COMP:13826"/>
        <dbReference type="ChEBI" id="CHEBI:15378"/>
        <dbReference type="ChEBI" id="CHEBI:29969"/>
        <dbReference type="ChEBI" id="CHEBI:57856"/>
        <dbReference type="ChEBI" id="CHEBI:59789"/>
        <dbReference type="ChEBI" id="CHEBI:61961"/>
    </reaction>
</comment>
<keyword evidence="8" id="KW-1185">Reference proteome</keyword>
<dbReference type="InterPro" id="IPR004498">
    <property type="entry name" value="Ribosomal_PrmA_MeTrfase"/>
</dbReference>
<evidence type="ECO:0000256" key="1">
    <source>
        <dbReference type="ARBA" id="ARBA00009741"/>
    </source>
</evidence>
<proteinExistence type="inferred from homology"/>
<name>B4VRJ9_9CYAN</name>
<dbReference type="Pfam" id="PF06325">
    <property type="entry name" value="PrmA"/>
    <property type="match status" value="1"/>
</dbReference>
<dbReference type="PANTHER" id="PTHR43648">
    <property type="entry name" value="ELECTRON TRANSFER FLAVOPROTEIN BETA SUBUNIT LYSINE METHYLTRANSFERASE"/>
    <property type="match status" value="1"/>
</dbReference>
<dbReference type="EMBL" id="DS989849">
    <property type="protein sequence ID" value="EDX75531.1"/>
    <property type="molecule type" value="Genomic_DNA"/>
</dbReference>
<dbReference type="NCBIfam" id="TIGR00406">
    <property type="entry name" value="prmA"/>
    <property type="match status" value="1"/>
</dbReference>
<evidence type="ECO:0000256" key="5">
    <source>
        <dbReference type="ARBA" id="ARBA00022691"/>
    </source>
</evidence>
<evidence type="ECO:0000313" key="7">
    <source>
        <dbReference type="EMBL" id="EDX75531.1"/>
    </source>
</evidence>
<reference evidence="7 8" key="1">
    <citation type="submission" date="2008-07" db="EMBL/GenBank/DDBJ databases">
        <authorList>
            <person name="Tandeau de Marsac N."/>
            <person name="Ferriera S."/>
            <person name="Johnson J."/>
            <person name="Kravitz S."/>
            <person name="Beeson K."/>
            <person name="Sutton G."/>
            <person name="Rogers Y.-H."/>
            <person name="Friedman R."/>
            <person name="Frazier M."/>
            <person name="Venter J.C."/>
        </authorList>
    </citation>
    <scope>NUCLEOTIDE SEQUENCE [LARGE SCALE GENOMIC DNA]</scope>
    <source>
        <strain evidence="7 8">PCC 7420</strain>
    </source>
</reference>
<dbReference type="InterPro" id="IPR050078">
    <property type="entry name" value="Ribosomal_L11_MeTrfase_PrmA"/>
</dbReference>
<keyword evidence="3 6" id="KW-0489">Methyltransferase</keyword>
<dbReference type="AlphaFoldDB" id="B4VRJ9"/>
<dbReference type="eggNOG" id="COG2264">
    <property type="taxonomic scope" value="Bacteria"/>
</dbReference>
<keyword evidence="5 6" id="KW-0949">S-adenosyl-L-methionine</keyword>
<dbReference type="HOGENOM" id="CLU_049382_0_1_3"/>
<dbReference type="OrthoDB" id="9785995at2"/>
<dbReference type="EC" id="2.1.1.-" evidence="6"/>
<evidence type="ECO:0000313" key="8">
    <source>
        <dbReference type="Proteomes" id="UP000003835"/>
    </source>
</evidence>
<dbReference type="RefSeq" id="WP_006101238.1">
    <property type="nucleotide sequence ID" value="NZ_DS989849.1"/>
</dbReference>
<evidence type="ECO:0000256" key="4">
    <source>
        <dbReference type="ARBA" id="ARBA00022679"/>
    </source>
</evidence>
<evidence type="ECO:0000256" key="6">
    <source>
        <dbReference type="HAMAP-Rule" id="MF_00735"/>
    </source>
</evidence>
<dbReference type="HAMAP" id="MF_00735">
    <property type="entry name" value="Methyltr_PrmA"/>
    <property type="match status" value="1"/>
</dbReference>
<feature type="binding site" evidence="6">
    <location>
        <position position="163"/>
    </location>
    <ligand>
        <name>S-adenosyl-L-methionine</name>
        <dbReference type="ChEBI" id="CHEBI:59789"/>
    </ligand>
</feature>
<sequence length="296" mass="32966">MANSWWEIKILGDPDLEDLIFWRLDSFGCRGMSCESKGHSQLIRAHLPQNQAHLLDLAALSLWLRQDALTVGLPLPLTQWHLIDEEDWASSWKQHWQPTEIGDCFLIYPAWLSVPQQTDRLLLRLDPGAAFGTGTHPTTHLCLEALEMRIGYDHSHPVIADIGCGSGILSIASVLLGAKKVLGVDIDPLAVRSARSNRELNQISADRLVVKKGSVELLSHLLGEKKVDGILCNILAEVIIDLIPGISAIASPHSWGIISGILLDQAKPIADTLEQHNWTVATLWKRQEWCCFNIRR</sequence>
<feature type="binding site" evidence="6">
    <location>
        <position position="185"/>
    </location>
    <ligand>
        <name>S-adenosyl-L-methionine</name>
        <dbReference type="ChEBI" id="CHEBI:59789"/>
    </ligand>
</feature>
<organism evidence="7 8">
    <name type="scientific">Coleofasciculus chthonoplastes PCC 7420</name>
    <dbReference type="NCBI Taxonomy" id="118168"/>
    <lineage>
        <taxon>Bacteria</taxon>
        <taxon>Bacillati</taxon>
        <taxon>Cyanobacteriota</taxon>
        <taxon>Cyanophyceae</taxon>
        <taxon>Coleofasciculales</taxon>
        <taxon>Coleofasciculaceae</taxon>
        <taxon>Coleofasciculus</taxon>
    </lineage>
</organism>
<keyword evidence="7" id="KW-0687">Ribonucleoprotein</keyword>
<gene>
    <name evidence="6" type="primary">prmA</name>
    <name evidence="7" type="ORF">MC7420_1449</name>
</gene>
<dbReference type="GO" id="GO:0016279">
    <property type="term" value="F:protein-lysine N-methyltransferase activity"/>
    <property type="evidence" value="ECO:0007669"/>
    <property type="project" value="RHEA"/>
</dbReference>
<keyword evidence="2 6" id="KW-0963">Cytoplasm</keyword>
<keyword evidence="7" id="KW-0689">Ribosomal protein</keyword>
<dbReference type="SUPFAM" id="SSF53335">
    <property type="entry name" value="S-adenosyl-L-methionine-dependent methyltransferases"/>
    <property type="match status" value="1"/>
</dbReference>
<comment type="similarity">
    <text evidence="1 6">Belongs to the methyltransferase superfamily. PrmA family.</text>
</comment>
<dbReference type="CDD" id="cd02440">
    <property type="entry name" value="AdoMet_MTases"/>
    <property type="match status" value="1"/>
</dbReference>
<dbReference type="Gene3D" id="3.40.50.150">
    <property type="entry name" value="Vaccinia Virus protein VP39"/>
    <property type="match status" value="1"/>
</dbReference>
<dbReference type="STRING" id="118168.MC7420_1449"/>
<feature type="binding site" evidence="6">
    <location>
        <position position="233"/>
    </location>
    <ligand>
        <name>S-adenosyl-L-methionine</name>
        <dbReference type="ChEBI" id="CHEBI:59789"/>
    </ligand>
</feature>
<protein>
    <recommendedName>
        <fullName evidence="6">Ribosomal protein L11 methyltransferase</fullName>
        <shortName evidence="6">L11 Mtase</shortName>
        <ecNumber evidence="6">2.1.1.-</ecNumber>
    </recommendedName>
</protein>
<evidence type="ECO:0000256" key="3">
    <source>
        <dbReference type="ARBA" id="ARBA00022603"/>
    </source>
</evidence>
<comment type="function">
    <text evidence="6">Methylates ribosomal protein L11.</text>
</comment>
<dbReference type="Proteomes" id="UP000003835">
    <property type="component" value="Unassembled WGS sequence"/>
</dbReference>
<evidence type="ECO:0000256" key="2">
    <source>
        <dbReference type="ARBA" id="ARBA00022490"/>
    </source>
</evidence>
<comment type="subcellular location">
    <subcellularLocation>
        <location evidence="6">Cytoplasm</location>
    </subcellularLocation>
</comment>